<feature type="region of interest" description="Disordered" evidence="1">
    <location>
        <begin position="53"/>
        <end position="99"/>
    </location>
</feature>
<dbReference type="EMBL" id="FMDN01000038">
    <property type="protein sequence ID" value="SCG71055.1"/>
    <property type="molecule type" value="Genomic_DNA"/>
</dbReference>
<feature type="compositionally biased region" description="Low complexity" evidence="1">
    <location>
        <begin position="63"/>
        <end position="99"/>
    </location>
</feature>
<dbReference type="InterPro" id="IPR005297">
    <property type="entry name" value="Lipoprotein_repeat"/>
</dbReference>
<protein>
    <submittedName>
        <fullName evidence="3">Predicted lipoprotein with conserved Yx(FWY)xxD motif</fullName>
    </submittedName>
</protein>
<dbReference type="GO" id="GO:0043448">
    <property type="term" value="P:alkane catabolic process"/>
    <property type="evidence" value="ECO:0007669"/>
    <property type="project" value="TreeGrafter"/>
</dbReference>
<evidence type="ECO:0000256" key="1">
    <source>
        <dbReference type="SAM" id="MobiDB-lite"/>
    </source>
</evidence>
<dbReference type="AlphaFoldDB" id="A0A1C5JKH8"/>
<feature type="chain" id="PRO_5039441160" evidence="2">
    <location>
        <begin position="25"/>
        <end position="345"/>
    </location>
</feature>
<proteinExistence type="predicted"/>
<dbReference type="PANTHER" id="PTHR39335">
    <property type="entry name" value="BLL4220 PROTEIN"/>
    <property type="match status" value="1"/>
</dbReference>
<evidence type="ECO:0000313" key="3">
    <source>
        <dbReference type="EMBL" id="SCG71055.1"/>
    </source>
</evidence>
<evidence type="ECO:0000313" key="4">
    <source>
        <dbReference type="Proteomes" id="UP000199408"/>
    </source>
</evidence>
<dbReference type="PROSITE" id="PS51257">
    <property type="entry name" value="PROKAR_LIPOPROTEIN"/>
    <property type="match status" value="1"/>
</dbReference>
<evidence type="ECO:0000256" key="2">
    <source>
        <dbReference type="SAM" id="SignalP"/>
    </source>
</evidence>
<dbReference type="Pfam" id="PF03640">
    <property type="entry name" value="Lipoprotein_15"/>
    <property type="match status" value="4"/>
</dbReference>
<dbReference type="PANTHER" id="PTHR39335:SF1">
    <property type="entry name" value="BLL4220 PROTEIN"/>
    <property type="match status" value="1"/>
</dbReference>
<gene>
    <name evidence="3" type="ORF">GA0070560_13810</name>
</gene>
<organism evidence="3 4">
    <name type="scientific">Micromonospora halophytica</name>
    <dbReference type="NCBI Taxonomy" id="47864"/>
    <lineage>
        <taxon>Bacteria</taxon>
        <taxon>Bacillati</taxon>
        <taxon>Actinomycetota</taxon>
        <taxon>Actinomycetes</taxon>
        <taxon>Micromonosporales</taxon>
        <taxon>Micromonosporaceae</taxon>
        <taxon>Micromonospora</taxon>
    </lineage>
</organism>
<reference evidence="4" key="1">
    <citation type="submission" date="2016-06" db="EMBL/GenBank/DDBJ databases">
        <authorList>
            <person name="Varghese N."/>
        </authorList>
    </citation>
    <scope>NUCLEOTIDE SEQUENCE [LARGE SCALE GENOMIC DNA]</scope>
    <source>
        <strain evidence="4">DSM 43171</strain>
    </source>
</reference>
<name>A0A1C5JKH8_9ACTN</name>
<feature type="signal peptide" evidence="2">
    <location>
        <begin position="1"/>
        <end position="24"/>
    </location>
</feature>
<accession>A0A1C5JKH8</accession>
<dbReference type="Proteomes" id="UP000199408">
    <property type="component" value="Unassembled WGS sequence"/>
</dbReference>
<keyword evidence="4" id="KW-1185">Reference proteome</keyword>
<dbReference type="STRING" id="47864.GA0070560_13810"/>
<keyword evidence="2" id="KW-0732">Signal</keyword>
<sequence length="345" mass="35187">MARTPARALTAPLAAVVLLAAACAGNDSSAPAPAPVLAGGEIQLVDAPAASAGLTGDGRADDAAPAASTKPADTADPVDPAATTEPSAPTAAAAEAPAPAKWVQLSTNKASIGETVTDVTGFTLYRFAGDSAEPPTSKCTGECVKNWPPVLIQAGGRVFVDGMKTDDIGAIRRPDGGVQVTIGGWPAYRFTGDTVPGDLNGQGADNAWFAFAPDGKAIDPLIATVVVKAAPPDRTRTLTARKSKDGPIVVDDDGATIYRFDKDDTDPPASNCTGACAALWQPVVAQNGGKVKLDGIDGDRVWWLSRKDGTKQVTLDGSPLYRNVADKSTDTIIASAAAQGWTAAR</sequence>
<dbReference type="RefSeq" id="WP_091302898.1">
    <property type="nucleotide sequence ID" value="NZ_FMDN01000038.1"/>
</dbReference>
<keyword evidence="3" id="KW-0449">Lipoprotein</keyword>